<name>A0ACB8SZR9_9AGAM</name>
<gene>
    <name evidence="1" type="ORF">BV25DRAFT_808319</name>
</gene>
<reference evidence="1" key="1">
    <citation type="submission" date="2021-03" db="EMBL/GenBank/DDBJ databases">
        <authorList>
            <consortium name="DOE Joint Genome Institute"/>
            <person name="Ahrendt S."/>
            <person name="Looney B.P."/>
            <person name="Miyauchi S."/>
            <person name="Morin E."/>
            <person name="Drula E."/>
            <person name="Courty P.E."/>
            <person name="Chicoki N."/>
            <person name="Fauchery L."/>
            <person name="Kohler A."/>
            <person name="Kuo A."/>
            <person name="Labutti K."/>
            <person name="Pangilinan J."/>
            <person name="Lipzen A."/>
            <person name="Riley R."/>
            <person name="Andreopoulos W."/>
            <person name="He G."/>
            <person name="Johnson J."/>
            <person name="Barry K.W."/>
            <person name="Grigoriev I.V."/>
            <person name="Nagy L."/>
            <person name="Hibbett D."/>
            <person name="Henrissat B."/>
            <person name="Matheny P.B."/>
            <person name="Labbe J."/>
            <person name="Martin F."/>
        </authorList>
    </citation>
    <scope>NUCLEOTIDE SEQUENCE</scope>
    <source>
        <strain evidence="1">HHB10654</strain>
    </source>
</reference>
<evidence type="ECO:0000313" key="1">
    <source>
        <dbReference type="EMBL" id="KAI0061221.1"/>
    </source>
</evidence>
<comment type="caution">
    <text evidence="1">The sequence shown here is derived from an EMBL/GenBank/DDBJ whole genome shotgun (WGS) entry which is preliminary data.</text>
</comment>
<evidence type="ECO:0000313" key="2">
    <source>
        <dbReference type="Proteomes" id="UP000814140"/>
    </source>
</evidence>
<reference evidence="1" key="2">
    <citation type="journal article" date="2022" name="New Phytol.">
        <title>Evolutionary transition to the ectomycorrhizal habit in the genomes of a hyperdiverse lineage of mushroom-forming fungi.</title>
        <authorList>
            <person name="Looney B."/>
            <person name="Miyauchi S."/>
            <person name="Morin E."/>
            <person name="Drula E."/>
            <person name="Courty P.E."/>
            <person name="Kohler A."/>
            <person name="Kuo A."/>
            <person name="LaButti K."/>
            <person name="Pangilinan J."/>
            <person name="Lipzen A."/>
            <person name="Riley R."/>
            <person name="Andreopoulos W."/>
            <person name="He G."/>
            <person name="Johnson J."/>
            <person name="Nolan M."/>
            <person name="Tritt A."/>
            <person name="Barry K.W."/>
            <person name="Grigoriev I.V."/>
            <person name="Nagy L.G."/>
            <person name="Hibbett D."/>
            <person name="Henrissat B."/>
            <person name="Matheny P.B."/>
            <person name="Labbe J."/>
            <person name="Martin F.M."/>
        </authorList>
    </citation>
    <scope>NUCLEOTIDE SEQUENCE</scope>
    <source>
        <strain evidence="1">HHB10654</strain>
    </source>
</reference>
<keyword evidence="2" id="KW-1185">Reference proteome</keyword>
<dbReference type="Proteomes" id="UP000814140">
    <property type="component" value="Unassembled WGS sequence"/>
</dbReference>
<accession>A0ACB8SZR9</accession>
<sequence length="157" mass="17491">MIQHSHPSSAGHDHDPKMNDLAWVFCRRRRTHTQHCLNHLVRISAGTAALANGLRARPSCASGIADLPGYASNTGIRRARLLHDDIVFVDLSLLPSDPSPPLYIFMPTRPTRLRARRASAHLYKEASFLGPSHGVCTSMVHLLQRSCHKSRGIYRGR</sequence>
<protein>
    <submittedName>
        <fullName evidence="1">Uncharacterized protein</fullName>
    </submittedName>
</protein>
<organism evidence="1 2">
    <name type="scientific">Artomyces pyxidatus</name>
    <dbReference type="NCBI Taxonomy" id="48021"/>
    <lineage>
        <taxon>Eukaryota</taxon>
        <taxon>Fungi</taxon>
        <taxon>Dikarya</taxon>
        <taxon>Basidiomycota</taxon>
        <taxon>Agaricomycotina</taxon>
        <taxon>Agaricomycetes</taxon>
        <taxon>Russulales</taxon>
        <taxon>Auriscalpiaceae</taxon>
        <taxon>Artomyces</taxon>
    </lineage>
</organism>
<proteinExistence type="predicted"/>
<dbReference type="EMBL" id="MU277214">
    <property type="protein sequence ID" value="KAI0061221.1"/>
    <property type="molecule type" value="Genomic_DNA"/>
</dbReference>